<name>A0ABW3N6H4_9FLAO</name>
<evidence type="ECO:0008006" key="3">
    <source>
        <dbReference type="Google" id="ProtNLM"/>
    </source>
</evidence>
<keyword evidence="2" id="KW-1185">Reference proteome</keyword>
<protein>
    <recommendedName>
        <fullName evidence="3">Lipoprotein</fullName>
    </recommendedName>
</protein>
<organism evidence="1 2">
    <name type="scientific">Winogradskyella litorisediminis</name>
    <dbReference type="NCBI Taxonomy" id="1156618"/>
    <lineage>
        <taxon>Bacteria</taxon>
        <taxon>Pseudomonadati</taxon>
        <taxon>Bacteroidota</taxon>
        <taxon>Flavobacteriia</taxon>
        <taxon>Flavobacteriales</taxon>
        <taxon>Flavobacteriaceae</taxon>
        <taxon>Winogradskyella</taxon>
    </lineage>
</organism>
<dbReference type="PROSITE" id="PS51257">
    <property type="entry name" value="PROKAR_LIPOPROTEIN"/>
    <property type="match status" value="1"/>
</dbReference>
<evidence type="ECO:0000313" key="1">
    <source>
        <dbReference type="EMBL" id="MFD1062513.1"/>
    </source>
</evidence>
<accession>A0ABW3N6H4</accession>
<proteinExistence type="predicted"/>
<reference evidence="2" key="1">
    <citation type="journal article" date="2019" name="Int. J. Syst. Evol. Microbiol.">
        <title>The Global Catalogue of Microorganisms (GCM) 10K type strain sequencing project: providing services to taxonomists for standard genome sequencing and annotation.</title>
        <authorList>
            <consortium name="The Broad Institute Genomics Platform"/>
            <consortium name="The Broad Institute Genome Sequencing Center for Infectious Disease"/>
            <person name="Wu L."/>
            <person name="Ma J."/>
        </authorList>
    </citation>
    <scope>NUCLEOTIDE SEQUENCE [LARGE SCALE GENOMIC DNA]</scope>
    <source>
        <strain evidence="2">CCUG 62215</strain>
    </source>
</reference>
<sequence length="135" mass="15454">MKKFLLLFVTLAFLSCDLEGNNPPNFQSELMFITGVNIPDEFTFGETYEITVNYTRPNDCYEFNNFIFQSNGNTRTVAVVDNVYNEPDCSVASVQAEVSFDFRVISNDTYIFQFFQGTTQNGEDDYLIIEVPVTQ</sequence>
<gene>
    <name evidence="1" type="ORF">ACFQ1Q_04585</name>
</gene>
<dbReference type="RefSeq" id="WP_386128443.1">
    <property type="nucleotide sequence ID" value="NZ_JBHTJL010000009.1"/>
</dbReference>
<comment type="caution">
    <text evidence="1">The sequence shown here is derived from an EMBL/GenBank/DDBJ whole genome shotgun (WGS) entry which is preliminary data.</text>
</comment>
<dbReference type="EMBL" id="JBHTJL010000009">
    <property type="protein sequence ID" value="MFD1062513.1"/>
    <property type="molecule type" value="Genomic_DNA"/>
</dbReference>
<dbReference type="Proteomes" id="UP001597013">
    <property type="component" value="Unassembled WGS sequence"/>
</dbReference>
<evidence type="ECO:0000313" key="2">
    <source>
        <dbReference type="Proteomes" id="UP001597013"/>
    </source>
</evidence>